<comment type="pathway">
    <text evidence="2">Lipid metabolism; sphingolipid metabolism.</text>
</comment>
<dbReference type="InterPro" id="IPR033453">
    <property type="entry name" value="Glyco_hydro_30_TIM-barrel"/>
</dbReference>
<evidence type="ECO:0000256" key="1">
    <source>
        <dbReference type="ARBA" id="ARBA00001013"/>
    </source>
</evidence>
<proteinExistence type="inferred from homology"/>
<dbReference type="AlphaFoldDB" id="A0AA38I2U7"/>
<dbReference type="InterPro" id="IPR033452">
    <property type="entry name" value="GH30_C"/>
</dbReference>
<organism evidence="16 17">
    <name type="scientific">Zophobas morio</name>
    <dbReference type="NCBI Taxonomy" id="2755281"/>
    <lineage>
        <taxon>Eukaryota</taxon>
        <taxon>Metazoa</taxon>
        <taxon>Ecdysozoa</taxon>
        <taxon>Arthropoda</taxon>
        <taxon>Hexapoda</taxon>
        <taxon>Insecta</taxon>
        <taxon>Pterygota</taxon>
        <taxon>Neoptera</taxon>
        <taxon>Endopterygota</taxon>
        <taxon>Coleoptera</taxon>
        <taxon>Polyphaga</taxon>
        <taxon>Cucujiformia</taxon>
        <taxon>Tenebrionidae</taxon>
        <taxon>Zophobas</taxon>
    </lineage>
</organism>
<evidence type="ECO:0000256" key="13">
    <source>
        <dbReference type="SAM" id="SignalP"/>
    </source>
</evidence>
<dbReference type="SUPFAM" id="SSF51011">
    <property type="entry name" value="Glycosyl hydrolase domain"/>
    <property type="match status" value="1"/>
</dbReference>
<evidence type="ECO:0000256" key="11">
    <source>
        <dbReference type="ARBA" id="ARBA00051345"/>
    </source>
</evidence>
<evidence type="ECO:0000259" key="15">
    <source>
        <dbReference type="Pfam" id="PF17189"/>
    </source>
</evidence>
<comment type="pathway">
    <text evidence="3">Sphingolipid metabolism.</text>
</comment>
<dbReference type="GO" id="GO:0006914">
    <property type="term" value="P:autophagy"/>
    <property type="evidence" value="ECO:0007669"/>
    <property type="project" value="UniProtKB-ARBA"/>
</dbReference>
<comment type="caution">
    <text evidence="16">The sequence shown here is derived from an EMBL/GenBank/DDBJ whole genome shotgun (WGS) entry which is preliminary data.</text>
</comment>
<dbReference type="GO" id="GO:0016758">
    <property type="term" value="F:hexosyltransferase activity"/>
    <property type="evidence" value="ECO:0007669"/>
    <property type="project" value="UniProtKB-ARBA"/>
</dbReference>
<evidence type="ECO:0000256" key="9">
    <source>
        <dbReference type="ARBA" id="ARBA00023098"/>
    </source>
</evidence>
<comment type="catalytic activity">
    <reaction evidence="10">
        <text>a beta-D-glucosylceramide + H2O = an N-acyl-sphingoid base + D-glucose</text>
        <dbReference type="Rhea" id="RHEA:81447"/>
        <dbReference type="ChEBI" id="CHEBI:4167"/>
        <dbReference type="ChEBI" id="CHEBI:15377"/>
        <dbReference type="ChEBI" id="CHEBI:83264"/>
        <dbReference type="ChEBI" id="CHEBI:83273"/>
    </reaction>
    <physiologicalReaction direction="left-to-right" evidence="10">
        <dbReference type="Rhea" id="RHEA:81448"/>
    </physiologicalReaction>
</comment>
<evidence type="ECO:0000313" key="16">
    <source>
        <dbReference type="EMBL" id="KAJ3647974.1"/>
    </source>
</evidence>
<dbReference type="PANTHER" id="PTHR11069">
    <property type="entry name" value="GLUCOSYLCERAMIDASE"/>
    <property type="match status" value="1"/>
</dbReference>
<dbReference type="PANTHER" id="PTHR11069:SF23">
    <property type="entry name" value="LYSOSOMAL ACID GLUCOSYLCERAMIDASE"/>
    <property type="match status" value="1"/>
</dbReference>
<evidence type="ECO:0000256" key="12">
    <source>
        <dbReference type="RuleBase" id="RU361188"/>
    </source>
</evidence>
<feature type="domain" description="Glycosyl hydrolase family 30 beta sandwich" evidence="15">
    <location>
        <begin position="444"/>
        <end position="506"/>
    </location>
</feature>
<keyword evidence="12" id="KW-0326">Glycosidase</keyword>
<dbReference type="GO" id="GO:0005774">
    <property type="term" value="C:vacuolar membrane"/>
    <property type="evidence" value="ECO:0007669"/>
    <property type="project" value="UniProtKB-ARBA"/>
</dbReference>
<name>A0AA38I2U7_9CUCU</name>
<evidence type="ECO:0000256" key="8">
    <source>
        <dbReference type="ARBA" id="ARBA00022919"/>
    </source>
</evidence>
<evidence type="ECO:0000256" key="3">
    <source>
        <dbReference type="ARBA" id="ARBA00004991"/>
    </source>
</evidence>
<comment type="catalytic activity">
    <reaction evidence="1">
        <text>a beta-D-glucosyl-(1&lt;-&gt;1')-N-acylsphing-4-enine + H2O = an N-acylsphing-4-enine + D-glucose</text>
        <dbReference type="Rhea" id="RHEA:13269"/>
        <dbReference type="ChEBI" id="CHEBI:4167"/>
        <dbReference type="ChEBI" id="CHEBI:15377"/>
        <dbReference type="ChEBI" id="CHEBI:22801"/>
        <dbReference type="ChEBI" id="CHEBI:52639"/>
        <dbReference type="EC" id="3.2.1.45"/>
    </reaction>
    <physiologicalReaction direction="left-to-right" evidence="1">
        <dbReference type="Rhea" id="RHEA:13270"/>
    </physiologicalReaction>
</comment>
<dbReference type="GO" id="GO:0030163">
    <property type="term" value="P:protein catabolic process"/>
    <property type="evidence" value="ECO:0007669"/>
    <property type="project" value="UniProtKB-ARBA"/>
</dbReference>
<dbReference type="SUPFAM" id="SSF51445">
    <property type="entry name" value="(Trans)glycosidases"/>
    <property type="match status" value="1"/>
</dbReference>
<dbReference type="Pfam" id="PF02055">
    <property type="entry name" value="Glyco_hydro_30"/>
    <property type="match status" value="1"/>
</dbReference>
<dbReference type="PRINTS" id="PR00843">
    <property type="entry name" value="GLHYDRLASE30"/>
</dbReference>
<evidence type="ECO:0000256" key="10">
    <source>
        <dbReference type="ARBA" id="ARBA00050474"/>
    </source>
</evidence>
<dbReference type="GO" id="GO:0042391">
    <property type="term" value="P:regulation of membrane potential"/>
    <property type="evidence" value="ECO:0007669"/>
    <property type="project" value="UniProtKB-ARBA"/>
</dbReference>
<feature type="chain" id="PRO_5041347458" description="Glucosylceramidase" evidence="13">
    <location>
        <begin position="18"/>
        <end position="509"/>
    </location>
</feature>
<feature type="domain" description="Glycosyl hydrolase family 30 TIM-barrel" evidence="14">
    <location>
        <begin position="97"/>
        <end position="440"/>
    </location>
</feature>
<dbReference type="Proteomes" id="UP001168821">
    <property type="component" value="Unassembled WGS sequence"/>
</dbReference>
<comment type="similarity">
    <text evidence="4 12">Belongs to the glycosyl hydrolase 30 family.</text>
</comment>
<dbReference type="EC" id="3.2.1.45" evidence="5 12"/>
<gene>
    <name evidence="16" type="ORF">Zmor_019815</name>
</gene>
<protein>
    <recommendedName>
        <fullName evidence="5 12">Glucosylceramidase</fullName>
        <ecNumber evidence="5 12">3.2.1.45</ecNumber>
    </recommendedName>
</protein>
<dbReference type="GO" id="GO:0005764">
    <property type="term" value="C:lysosome"/>
    <property type="evidence" value="ECO:0007669"/>
    <property type="project" value="UniProtKB-ARBA"/>
</dbReference>
<dbReference type="Pfam" id="PF17189">
    <property type="entry name" value="Glyco_hydro_30C"/>
    <property type="match status" value="1"/>
</dbReference>
<keyword evidence="17" id="KW-1185">Reference proteome</keyword>
<dbReference type="GO" id="GO:0007040">
    <property type="term" value="P:lysosome organization"/>
    <property type="evidence" value="ECO:0007669"/>
    <property type="project" value="UniProtKB-ARBA"/>
</dbReference>
<evidence type="ECO:0000256" key="6">
    <source>
        <dbReference type="ARBA" id="ARBA00022729"/>
    </source>
</evidence>
<evidence type="ECO:0000256" key="7">
    <source>
        <dbReference type="ARBA" id="ARBA00022801"/>
    </source>
</evidence>
<evidence type="ECO:0000256" key="2">
    <source>
        <dbReference type="ARBA" id="ARBA00004760"/>
    </source>
</evidence>
<dbReference type="EMBL" id="JALNTZ010000006">
    <property type="protein sequence ID" value="KAJ3647974.1"/>
    <property type="molecule type" value="Genomic_DNA"/>
</dbReference>
<keyword evidence="7 12" id="KW-0378">Hydrolase</keyword>
<evidence type="ECO:0000256" key="4">
    <source>
        <dbReference type="ARBA" id="ARBA00005382"/>
    </source>
</evidence>
<sequence>MLKLYFLLTFFVAVSYCQDDQECLSRDYGYGGTVCVCNSDHCDTIARPDKVDQPQYLIYTSNKAGLRFHKDVGEFTTSDSSGNQIVINPDQQYQEIFGWGGAFTDATGINIASLDEALQEKLLRSYFAEDGIEYNVGRVPIGGTDFSTHGYSYDDGEEDLELANFAIADEDFQYKIPYIKKGIELSESKLELFASAWTAPKWMKTNGEYAGFGYLKEEAYQTWADYFVKFLDGYQDEDIHFWGITTGNEPHTILVPGNKINTVGWNATELGKWIQNNLGPTIRTSDYWDIQIMVHDDQRLFLPAFVDSVLENQTAADYIDGIAVHWYTDFFTPPSYLTDTHDHFPSKFIISTEACNEVEAGIGPVVLGSWDRGELYSKDILEVVTNWGVGWVDWNMVLDEAGGPTYINNTVDAPIIVNATGGEFYKQPMFYHMGHFSKFVPRPAVRVETVTNVTGDVVVAAFHKPSDDGIVVVLLNKEESVVPISLVDETRGTAQLELSEKSITTILYW</sequence>
<dbReference type="GO" id="GO:0008202">
    <property type="term" value="P:steroid metabolic process"/>
    <property type="evidence" value="ECO:0007669"/>
    <property type="project" value="UniProtKB-ARBA"/>
</dbReference>
<evidence type="ECO:0000256" key="5">
    <source>
        <dbReference type="ARBA" id="ARBA00012658"/>
    </source>
</evidence>
<dbReference type="GO" id="GO:0016241">
    <property type="term" value="P:regulation of macroautophagy"/>
    <property type="evidence" value="ECO:0007669"/>
    <property type="project" value="UniProtKB-ARBA"/>
</dbReference>
<dbReference type="GO" id="GO:0006066">
    <property type="term" value="P:alcohol metabolic process"/>
    <property type="evidence" value="ECO:0007669"/>
    <property type="project" value="UniProtKB-ARBA"/>
</dbReference>
<dbReference type="GO" id="GO:0010605">
    <property type="term" value="P:negative regulation of macromolecule metabolic process"/>
    <property type="evidence" value="ECO:0007669"/>
    <property type="project" value="UniProtKB-ARBA"/>
</dbReference>
<dbReference type="FunFam" id="3.20.20.80:FF:000030">
    <property type="entry name" value="Lysosomal acid glucosylceramidase"/>
    <property type="match status" value="1"/>
</dbReference>
<dbReference type="Gene3D" id="3.20.20.80">
    <property type="entry name" value="Glycosidases"/>
    <property type="match status" value="1"/>
</dbReference>
<comment type="catalytic activity">
    <reaction evidence="11">
        <text>an N-acyl-1-beta-D-glucosyl-15-methylhexadecasphing-4-enine + H2O = an N-acyl-15-methylhexadecasphing-4-enine + D-glucose</text>
        <dbReference type="Rhea" id="RHEA:34755"/>
        <dbReference type="ChEBI" id="CHEBI:4167"/>
        <dbReference type="ChEBI" id="CHEBI:15377"/>
        <dbReference type="ChEBI" id="CHEBI:70815"/>
        <dbReference type="ChEBI" id="CHEBI:70846"/>
    </reaction>
    <physiologicalReaction direction="left-to-right" evidence="11">
        <dbReference type="Rhea" id="RHEA:34756"/>
    </physiologicalReaction>
</comment>
<dbReference type="InterPro" id="IPR001139">
    <property type="entry name" value="Glyco_hydro_30"/>
</dbReference>
<accession>A0AA38I2U7</accession>
<evidence type="ECO:0000259" key="14">
    <source>
        <dbReference type="Pfam" id="PF02055"/>
    </source>
</evidence>
<keyword evidence="9 12" id="KW-0443">Lipid metabolism</keyword>
<keyword evidence="6 13" id="KW-0732">Signal</keyword>
<feature type="signal peptide" evidence="13">
    <location>
        <begin position="1"/>
        <end position="17"/>
    </location>
</feature>
<evidence type="ECO:0000313" key="17">
    <source>
        <dbReference type="Proteomes" id="UP001168821"/>
    </source>
</evidence>
<dbReference type="GO" id="GO:0005102">
    <property type="term" value="F:signaling receptor binding"/>
    <property type="evidence" value="ECO:0007669"/>
    <property type="project" value="UniProtKB-ARBA"/>
</dbReference>
<dbReference type="GO" id="GO:0051246">
    <property type="term" value="P:regulation of protein metabolic process"/>
    <property type="evidence" value="ECO:0007669"/>
    <property type="project" value="UniProtKB-ARBA"/>
</dbReference>
<dbReference type="InterPro" id="IPR013780">
    <property type="entry name" value="Glyco_hydro_b"/>
</dbReference>
<keyword evidence="8 12" id="KW-0746">Sphingolipid metabolism</keyword>
<dbReference type="GO" id="GO:0032006">
    <property type="term" value="P:regulation of TOR signaling"/>
    <property type="evidence" value="ECO:0007669"/>
    <property type="project" value="UniProtKB-ARBA"/>
</dbReference>
<dbReference type="InterPro" id="IPR017853">
    <property type="entry name" value="GH"/>
</dbReference>
<dbReference type="Gene3D" id="2.60.40.1180">
    <property type="entry name" value="Golgi alpha-mannosidase II"/>
    <property type="match status" value="1"/>
</dbReference>
<dbReference type="GO" id="GO:0004348">
    <property type="term" value="F:glucosylceramidase activity"/>
    <property type="evidence" value="ECO:0007669"/>
    <property type="project" value="UniProtKB-EC"/>
</dbReference>
<reference evidence="16" key="1">
    <citation type="journal article" date="2023" name="G3 (Bethesda)">
        <title>Whole genome assemblies of Zophobas morio and Tenebrio molitor.</title>
        <authorList>
            <person name="Kaur S."/>
            <person name="Stinson S.A."/>
            <person name="diCenzo G.C."/>
        </authorList>
    </citation>
    <scope>NUCLEOTIDE SEQUENCE</scope>
    <source>
        <strain evidence="16">QUZm001</strain>
    </source>
</reference>
<dbReference type="GO" id="GO:0006680">
    <property type="term" value="P:glucosylceramide catabolic process"/>
    <property type="evidence" value="ECO:0007669"/>
    <property type="project" value="TreeGrafter"/>
</dbReference>